<organism evidence="4 5">
    <name type="scientific">Porphyridium purpureum</name>
    <name type="common">Red alga</name>
    <name type="synonym">Porphyridium cruentum</name>
    <dbReference type="NCBI Taxonomy" id="35688"/>
    <lineage>
        <taxon>Eukaryota</taxon>
        <taxon>Rhodophyta</taxon>
        <taxon>Bangiophyceae</taxon>
        <taxon>Porphyridiales</taxon>
        <taxon>Porphyridiaceae</taxon>
        <taxon>Porphyridium</taxon>
    </lineage>
</organism>
<dbReference type="Gene3D" id="3.90.79.10">
    <property type="entry name" value="Nucleoside Triphosphate Pyrophosphohydrolase"/>
    <property type="match status" value="1"/>
</dbReference>
<sequence>MGERLEARSRFAAETYGFALVVCYNAQRGKWLAVKEVPRKGSTWWLPGGGVDKGEDFRTAAVRETAEEAGVDVRLTGVLRVEYTPFGQCALLRVIFFAEPVDPFVQPKQFADKESECAQWLSELELLQLPPRGPELLEWIQYLNAGYPIMPLSVLERGAKTPLATSEHSLRDGMFYLGACIRAPAVQSMMVHHTCDTPSASSRLLALLLRAPELRSDPHVLEVILNTSPLDRRILQIIFLEPAPVLAARIHGVPIGKYCVIRENWEGAKLLVRMAAFCAFDASELGIDASTIKKILRHK</sequence>
<dbReference type="PANTHER" id="PTHR21340:SF0">
    <property type="entry name" value="BIS(5'-NUCLEOSYL)-TETRAPHOSPHATASE [ASYMMETRICAL]"/>
    <property type="match status" value="1"/>
</dbReference>
<evidence type="ECO:0000313" key="5">
    <source>
        <dbReference type="Proteomes" id="UP000324585"/>
    </source>
</evidence>
<dbReference type="GO" id="GO:0006167">
    <property type="term" value="P:AMP biosynthetic process"/>
    <property type="evidence" value="ECO:0007669"/>
    <property type="project" value="TreeGrafter"/>
</dbReference>
<dbReference type="InterPro" id="IPR020476">
    <property type="entry name" value="Nudix_hydrolase"/>
</dbReference>
<gene>
    <name evidence="4" type="ORF">FVE85_6603</name>
</gene>
<comment type="caution">
    <text evidence="4">The sequence shown here is derived from an EMBL/GenBank/DDBJ whole genome shotgun (WGS) entry which is preliminary data.</text>
</comment>
<feature type="domain" description="Nudix hydrolase" evidence="3">
    <location>
        <begin position="14"/>
        <end position="143"/>
    </location>
</feature>
<reference evidence="5" key="1">
    <citation type="journal article" date="2019" name="Nat. Commun.">
        <title>Expansion of phycobilisome linker gene families in mesophilic red algae.</title>
        <authorList>
            <person name="Lee J."/>
            <person name="Kim D."/>
            <person name="Bhattacharya D."/>
            <person name="Yoon H.S."/>
        </authorList>
    </citation>
    <scope>NUCLEOTIDE SEQUENCE [LARGE SCALE GENOMIC DNA]</scope>
    <source>
        <strain evidence="5">CCMP 1328</strain>
    </source>
</reference>
<dbReference type="Proteomes" id="UP000324585">
    <property type="component" value="Unassembled WGS sequence"/>
</dbReference>
<keyword evidence="5" id="KW-1185">Reference proteome</keyword>
<evidence type="ECO:0000256" key="2">
    <source>
        <dbReference type="RuleBase" id="RU003476"/>
    </source>
</evidence>
<dbReference type="InterPro" id="IPR015797">
    <property type="entry name" value="NUDIX_hydrolase-like_dom_sf"/>
</dbReference>
<keyword evidence="1 2" id="KW-0378">Hydrolase</keyword>
<name>A0A5J4Z726_PORPP</name>
<dbReference type="InterPro" id="IPR051325">
    <property type="entry name" value="Nudix_hydrolase_domain"/>
</dbReference>
<dbReference type="InterPro" id="IPR020084">
    <property type="entry name" value="NUDIX_hydrolase_CS"/>
</dbReference>
<dbReference type="InterPro" id="IPR000086">
    <property type="entry name" value="NUDIX_hydrolase_dom"/>
</dbReference>
<dbReference type="CDD" id="cd02883">
    <property type="entry name" value="NUDIX_Hydrolase"/>
    <property type="match status" value="1"/>
</dbReference>
<dbReference type="PROSITE" id="PS51462">
    <property type="entry name" value="NUDIX"/>
    <property type="match status" value="1"/>
</dbReference>
<evidence type="ECO:0000313" key="4">
    <source>
        <dbReference type="EMBL" id="KAA8499018.1"/>
    </source>
</evidence>
<proteinExistence type="inferred from homology"/>
<protein>
    <submittedName>
        <fullName evidence="4">Phosphatase NudJ</fullName>
    </submittedName>
</protein>
<dbReference type="OrthoDB" id="447842at2759"/>
<evidence type="ECO:0000259" key="3">
    <source>
        <dbReference type="PROSITE" id="PS51462"/>
    </source>
</evidence>
<dbReference type="PROSITE" id="PS00893">
    <property type="entry name" value="NUDIX_BOX"/>
    <property type="match status" value="1"/>
</dbReference>
<dbReference type="AlphaFoldDB" id="A0A5J4Z726"/>
<dbReference type="EMBL" id="VRMN01000001">
    <property type="protein sequence ID" value="KAA8499018.1"/>
    <property type="molecule type" value="Genomic_DNA"/>
</dbReference>
<dbReference type="SUPFAM" id="SSF55811">
    <property type="entry name" value="Nudix"/>
    <property type="match status" value="1"/>
</dbReference>
<comment type="similarity">
    <text evidence="2">Belongs to the Nudix hydrolase family.</text>
</comment>
<evidence type="ECO:0000256" key="1">
    <source>
        <dbReference type="ARBA" id="ARBA00022801"/>
    </source>
</evidence>
<dbReference type="GO" id="GO:0006754">
    <property type="term" value="P:ATP biosynthetic process"/>
    <property type="evidence" value="ECO:0007669"/>
    <property type="project" value="TreeGrafter"/>
</dbReference>
<dbReference type="GO" id="GO:0004081">
    <property type="term" value="F:bis(5'-nucleosyl)-tetraphosphatase (asymmetrical) activity"/>
    <property type="evidence" value="ECO:0007669"/>
    <property type="project" value="TreeGrafter"/>
</dbReference>
<dbReference type="Pfam" id="PF00293">
    <property type="entry name" value="NUDIX"/>
    <property type="match status" value="1"/>
</dbReference>
<dbReference type="PANTHER" id="PTHR21340">
    <property type="entry name" value="DIADENOSINE 5,5-P1,P4-TETRAPHOSPHATE PYROPHOSPHOHYDROLASE MUTT"/>
    <property type="match status" value="1"/>
</dbReference>
<accession>A0A5J4Z726</accession>
<dbReference type="PRINTS" id="PR00502">
    <property type="entry name" value="NUDIXFAMILY"/>
</dbReference>